<dbReference type="AlphaFoldDB" id="A0A376X2T2"/>
<dbReference type="InterPro" id="IPR016102">
    <property type="entry name" value="Succinyl-CoA_synth-like"/>
</dbReference>
<reference evidence="1 2" key="1">
    <citation type="submission" date="2018-06" db="EMBL/GenBank/DDBJ databases">
        <authorList>
            <consortium name="Pathogen Informatics"/>
            <person name="Doyle S."/>
        </authorList>
    </citation>
    <scope>NUCLEOTIDE SEQUENCE [LARGE SCALE GENOMIC DNA]</scope>
    <source>
        <strain evidence="1 2">NCTC9045</strain>
    </source>
</reference>
<gene>
    <name evidence="1" type="ORF">NCTC9045_04509</name>
</gene>
<evidence type="ECO:0000313" key="2">
    <source>
        <dbReference type="Proteomes" id="UP000254503"/>
    </source>
</evidence>
<organism evidence="1 2">
    <name type="scientific">Escherichia coli</name>
    <dbReference type="NCBI Taxonomy" id="562"/>
    <lineage>
        <taxon>Bacteria</taxon>
        <taxon>Pseudomonadati</taxon>
        <taxon>Pseudomonadota</taxon>
        <taxon>Gammaproteobacteria</taxon>
        <taxon>Enterobacterales</taxon>
        <taxon>Enterobacteriaceae</taxon>
        <taxon>Escherichia</taxon>
    </lineage>
</organism>
<dbReference type="Proteomes" id="UP000254503">
    <property type="component" value="Unassembled WGS sequence"/>
</dbReference>
<name>A0A376X2T2_ECOLX</name>
<proteinExistence type="predicted"/>
<sequence length="89" mass="9820">MDEQGLQFARGTKEAALKAVMLSGVKQENLDLHTLNQPLIADVRARLQPQQKYIRGLFCGGTLCDETMFAVMENMAMSTATFSPIRNSA</sequence>
<dbReference type="Gene3D" id="3.40.50.261">
    <property type="entry name" value="Succinyl-CoA synthetase domains"/>
    <property type="match status" value="1"/>
</dbReference>
<protein>
    <submittedName>
        <fullName evidence="1">YahF/FdrA-like protein</fullName>
    </submittedName>
</protein>
<dbReference type="EMBL" id="UGDD01000002">
    <property type="protein sequence ID" value="STJ56527.1"/>
    <property type="molecule type" value="Genomic_DNA"/>
</dbReference>
<accession>A0A376X2T2</accession>
<evidence type="ECO:0000313" key="1">
    <source>
        <dbReference type="EMBL" id="STJ56527.1"/>
    </source>
</evidence>